<comment type="caution">
    <text evidence="3">The sequence shown here is derived from an EMBL/GenBank/DDBJ whole genome shotgun (WGS) entry which is preliminary data.</text>
</comment>
<feature type="region of interest" description="Disordered" evidence="1">
    <location>
        <begin position="212"/>
        <end position="254"/>
    </location>
</feature>
<reference evidence="3 4" key="1">
    <citation type="submission" date="2022-04" db="EMBL/GenBank/DDBJ databases">
        <title>Streptomyces sp. nov. LCR6-01 isolated from Lichen of Dirinaria sp.</title>
        <authorList>
            <person name="Kanchanasin P."/>
            <person name="Tanasupawat S."/>
            <person name="Phongsopitanun W."/>
        </authorList>
    </citation>
    <scope>NUCLEOTIDE SEQUENCE [LARGE SCALE GENOMIC DNA]</scope>
    <source>
        <strain evidence="3 4">LCR6-01</strain>
    </source>
</reference>
<feature type="region of interest" description="Disordered" evidence="1">
    <location>
        <begin position="1"/>
        <end position="41"/>
    </location>
</feature>
<keyword evidence="2" id="KW-0812">Transmembrane</keyword>
<evidence type="ECO:0000256" key="1">
    <source>
        <dbReference type="SAM" id="MobiDB-lite"/>
    </source>
</evidence>
<feature type="transmembrane region" description="Helical" evidence="2">
    <location>
        <begin position="183"/>
        <end position="205"/>
    </location>
</feature>
<keyword evidence="2" id="KW-0472">Membrane</keyword>
<evidence type="ECO:0000256" key="2">
    <source>
        <dbReference type="SAM" id="Phobius"/>
    </source>
</evidence>
<dbReference type="EMBL" id="JALPTH010000027">
    <property type="protein sequence ID" value="MCK8680467.1"/>
    <property type="molecule type" value="Genomic_DNA"/>
</dbReference>
<feature type="compositionally biased region" description="Pro residues" evidence="1">
    <location>
        <begin position="1"/>
        <end position="11"/>
    </location>
</feature>
<evidence type="ECO:0000313" key="3">
    <source>
        <dbReference type="EMBL" id="MCK8680467.1"/>
    </source>
</evidence>
<sequence length="254" mass="25498">MTAPLTPPHQPPHGSSDGPAPSPAGGADWPPPYPSAAYRDGAGRDEKADLAGEVRQGVLVAFAVTALGVLLGLLWLWLAPRVPLISDGKAVFLRDTEGEGAIGADAVFALLGLGLGALSAAGVFWYQRRGGIPVVAGLALGGLLGSLLGWGIGTLLGPTHDVAGHARELGAGVAFDAPLELKAYGAILAWPIAAMLVHLALTALFGPRDPEPDDWAGLPAPAPGATSPAPGQDPPASGTSGPTGLRDASDDRGH</sequence>
<dbReference type="Proteomes" id="UP001522868">
    <property type="component" value="Unassembled WGS sequence"/>
</dbReference>
<accession>A0ABT0IGK7</accession>
<proteinExistence type="predicted"/>
<gene>
    <name evidence="3" type="ORF">M1O15_24325</name>
</gene>
<feature type="transmembrane region" description="Helical" evidence="2">
    <location>
        <begin position="57"/>
        <end position="78"/>
    </location>
</feature>
<feature type="transmembrane region" description="Helical" evidence="2">
    <location>
        <begin position="133"/>
        <end position="152"/>
    </location>
</feature>
<name>A0ABT0IGK7_9ACTN</name>
<keyword evidence="4" id="KW-1185">Reference proteome</keyword>
<evidence type="ECO:0000313" key="4">
    <source>
        <dbReference type="Proteomes" id="UP001522868"/>
    </source>
</evidence>
<feature type="compositionally biased region" description="Low complexity" evidence="1">
    <location>
        <begin position="216"/>
        <end position="230"/>
    </location>
</feature>
<keyword evidence="2" id="KW-1133">Transmembrane helix</keyword>
<feature type="transmembrane region" description="Helical" evidence="2">
    <location>
        <begin position="106"/>
        <end position="126"/>
    </location>
</feature>
<organism evidence="3 4">
    <name type="scientific">Streptomyces lichenis</name>
    <dbReference type="NCBI Taxonomy" id="2306967"/>
    <lineage>
        <taxon>Bacteria</taxon>
        <taxon>Bacillati</taxon>
        <taxon>Actinomycetota</taxon>
        <taxon>Actinomycetes</taxon>
        <taxon>Kitasatosporales</taxon>
        <taxon>Streptomycetaceae</taxon>
        <taxon>Streptomyces</taxon>
    </lineage>
</organism>
<evidence type="ECO:0008006" key="5">
    <source>
        <dbReference type="Google" id="ProtNLM"/>
    </source>
</evidence>
<protein>
    <recommendedName>
        <fullName evidence="5">ABC transporter permease</fullName>
    </recommendedName>
</protein>
<dbReference type="RefSeq" id="WP_248636282.1">
    <property type="nucleotide sequence ID" value="NZ_JALPTH010000027.1"/>
</dbReference>